<accession>A0A1S3WY75</accession>
<proteinExistence type="predicted"/>
<dbReference type="KEGG" id="nta:107759194"/>
<dbReference type="Proteomes" id="UP000790787">
    <property type="component" value="Chromosome 10"/>
</dbReference>
<dbReference type="RefSeq" id="XP_016432559.1">
    <property type="nucleotide sequence ID" value="XM_016577073.1"/>
</dbReference>
<gene>
    <name evidence="2" type="primary">LOC107759194</name>
</gene>
<dbReference type="OrthoDB" id="1301214at2759"/>
<sequence>MAIKMKSKEKLCCRRLSRELSMDNSRFEVYYRNESATVPFMWESQPGTPKSNFSEITLPPVLTPPPSFHVNKKKHTLKKSNFLQTVLFLPRLNLKKSRLLSSPTISNSSPSSSSTLYSVPTSPYAPRQVGFSSPRLSFDDHEDDYVVSSTPCFRFARGANTRSRGCSASMIKLLFGEVA</sequence>
<dbReference type="OMA" id="HARKYSK"/>
<dbReference type="PANTHER" id="PTHR33257">
    <property type="entry name" value="OS05G0165500 PROTEIN"/>
    <property type="match status" value="1"/>
</dbReference>
<reference evidence="2" key="2">
    <citation type="submission" date="2025-08" db="UniProtKB">
        <authorList>
            <consortium name="RefSeq"/>
        </authorList>
    </citation>
    <scope>IDENTIFICATION</scope>
    <source>
        <tissue evidence="2">Leaf</tissue>
    </source>
</reference>
<dbReference type="PANTHER" id="PTHR33257:SF46">
    <property type="entry name" value="OVATE FAMILY PROTEIN"/>
    <property type="match status" value="1"/>
</dbReference>
<name>A0A1S3WY75_TOBAC</name>
<dbReference type="STRING" id="4097.A0A1S3WY75"/>
<reference evidence="1" key="1">
    <citation type="journal article" date="2014" name="Nat. Commun.">
        <title>The tobacco genome sequence and its comparison with those of tomato and potato.</title>
        <authorList>
            <person name="Sierro N."/>
            <person name="Battey J.N."/>
            <person name="Ouadi S."/>
            <person name="Bakaher N."/>
            <person name="Bovet L."/>
            <person name="Willig A."/>
            <person name="Goepfert S."/>
            <person name="Peitsch M.C."/>
            <person name="Ivanov N.V."/>
        </authorList>
    </citation>
    <scope>NUCLEOTIDE SEQUENCE [LARGE SCALE GENOMIC DNA]</scope>
</reference>
<protein>
    <submittedName>
        <fullName evidence="2">Uncharacterized protein LOC107759194</fullName>
    </submittedName>
</protein>
<organism evidence="1 2">
    <name type="scientific">Nicotiana tabacum</name>
    <name type="common">Common tobacco</name>
    <dbReference type="NCBI Taxonomy" id="4097"/>
    <lineage>
        <taxon>Eukaryota</taxon>
        <taxon>Viridiplantae</taxon>
        <taxon>Streptophyta</taxon>
        <taxon>Embryophyta</taxon>
        <taxon>Tracheophyta</taxon>
        <taxon>Spermatophyta</taxon>
        <taxon>Magnoliopsida</taxon>
        <taxon>eudicotyledons</taxon>
        <taxon>Gunneridae</taxon>
        <taxon>Pentapetalae</taxon>
        <taxon>asterids</taxon>
        <taxon>lamiids</taxon>
        <taxon>Solanales</taxon>
        <taxon>Solanaceae</taxon>
        <taxon>Nicotianoideae</taxon>
        <taxon>Nicotianeae</taxon>
        <taxon>Nicotiana</taxon>
    </lineage>
</organism>
<dbReference type="PaxDb" id="4097-A0A1S3WY75"/>
<evidence type="ECO:0000313" key="2">
    <source>
        <dbReference type="RefSeq" id="XP_016432559.1"/>
    </source>
</evidence>
<evidence type="ECO:0000313" key="1">
    <source>
        <dbReference type="Proteomes" id="UP000790787"/>
    </source>
</evidence>
<dbReference type="GeneID" id="107759194"/>
<keyword evidence="1" id="KW-1185">Reference proteome</keyword>
<dbReference type="AlphaFoldDB" id="A0A1S3WY75"/>